<proteinExistence type="predicted"/>
<dbReference type="EMBL" id="KN833698">
    <property type="protein sequence ID" value="KIK26990.1"/>
    <property type="molecule type" value="Genomic_DNA"/>
</dbReference>
<sequence length="60" mass="7391">MPVFGIEHNINLLMYRRRLFQWQTAQRPTTRFPGLNVPRASTKSRWDRLRLRPQKYKYLS</sequence>
<gene>
    <name evidence="1" type="ORF">PISMIDRAFT_675305</name>
</gene>
<dbReference type="AlphaFoldDB" id="A0A0C9YPN0"/>
<reference evidence="1 2" key="1">
    <citation type="submission" date="2014-04" db="EMBL/GenBank/DDBJ databases">
        <authorList>
            <consortium name="DOE Joint Genome Institute"/>
            <person name="Kuo A."/>
            <person name="Kohler A."/>
            <person name="Costa M.D."/>
            <person name="Nagy L.G."/>
            <person name="Floudas D."/>
            <person name="Copeland A."/>
            <person name="Barry K.W."/>
            <person name="Cichocki N."/>
            <person name="Veneault-Fourrey C."/>
            <person name="LaButti K."/>
            <person name="Lindquist E.A."/>
            <person name="Lipzen A."/>
            <person name="Lundell T."/>
            <person name="Morin E."/>
            <person name="Murat C."/>
            <person name="Sun H."/>
            <person name="Tunlid A."/>
            <person name="Henrissat B."/>
            <person name="Grigoriev I.V."/>
            <person name="Hibbett D.S."/>
            <person name="Martin F."/>
            <person name="Nordberg H.P."/>
            <person name="Cantor M.N."/>
            <person name="Hua S.X."/>
        </authorList>
    </citation>
    <scope>NUCLEOTIDE SEQUENCE [LARGE SCALE GENOMIC DNA]</scope>
    <source>
        <strain evidence="1 2">441</strain>
    </source>
</reference>
<accession>A0A0C9YPN0</accession>
<dbReference type="HOGENOM" id="CLU_2942657_0_0_1"/>
<organism evidence="1 2">
    <name type="scientific">Pisolithus microcarpus 441</name>
    <dbReference type="NCBI Taxonomy" id="765257"/>
    <lineage>
        <taxon>Eukaryota</taxon>
        <taxon>Fungi</taxon>
        <taxon>Dikarya</taxon>
        <taxon>Basidiomycota</taxon>
        <taxon>Agaricomycotina</taxon>
        <taxon>Agaricomycetes</taxon>
        <taxon>Agaricomycetidae</taxon>
        <taxon>Boletales</taxon>
        <taxon>Sclerodermatineae</taxon>
        <taxon>Pisolithaceae</taxon>
        <taxon>Pisolithus</taxon>
    </lineage>
</organism>
<reference evidence="2" key="2">
    <citation type="submission" date="2015-01" db="EMBL/GenBank/DDBJ databases">
        <title>Evolutionary Origins and Diversification of the Mycorrhizal Mutualists.</title>
        <authorList>
            <consortium name="DOE Joint Genome Institute"/>
            <consortium name="Mycorrhizal Genomics Consortium"/>
            <person name="Kohler A."/>
            <person name="Kuo A."/>
            <person name="Nagy L.G."/>
            <person name="Floudas D."/>
            <person name="Copeland A."/>
            <person name="Barry K.W."/>
            <person name="Cichocki N."/>
            <person name="Veneault-Fourrey C."/>
            <person name="LaButti K."/>
            <person name="Lindquist E.A."/>
            <person name="Lipzen A."/>
            <person name="Lundell T."/>
            <person name="Morin E."/>
            <person name="Murat C."/>
            <person name="Riley R."/>
            <person name="Ohm R."/>
            <person name="Sun H."/>
            <person name="Tunlid A."/>
            <person name="Henrissat B."/>
            <person name="Grigoriev I.V."/>
            <person name="Hibbett D.S."/>
            <person name="Martin F."/>
        </authorList>
    </citation>
    <scope>NUCLEOTIDE SEQUENCE [LARGE SCALE GENOMIC DNA]</scope>
    <source>
        <strain evidence="2">441</strain>
    </source>
</reference>
<dbReference type="Proteomes" id="UP000054018">
    <property type="component" value="Unassembled WGS sequence"/>
</dbReference>
<evidence type="ECO:0000313" key="1">
    <source>
        <dbReference type="EMBL" id="KIK26990.1"/>
    </source>
</evidence>
<keyword evidence="2" id="KW-1185">Reference proteome</keyword>
<name>A0A0C9YPN0_9AGAM</name>
<protein>
    <submittedName>
        <fullName evidence="1">Uncharacterized protein</fullName>
    </submittedName>
</protein>
<evidence type="ECO:0000313" key="2">
    <source>
        <dbReference type="Proteomes" id="UP000054018"/>
    </source>
</evidence>